<gene>
    <name evidence="2" type="ORF">CRD36_16190</name>
</gene>
<sequence length="276" mass="31311">MNFMKFIINILPEGLGFSVIKFLANKPPRPGIRKRDREALAQAQCMFFGRGDKLVAWTWGKGPIVVFVHGWGGRGSQMAPLALHMAERGFQSVVFDVTGHGASSGRQASFRNFISDIGDLTKYLNREIYAFIGHSAGGLCMMAARELEGIKADHYVCISSPRYPYPPIQIIRKLLGISDKMIVRCKKYYSEQFRSSWESLEKGHAYADNNQEKLLLIYDESDTYVAHTDGDEIQRTWPTAKLVKTQELGHYKILISREVEQIVEGFLRPGNFELKK</sequence>
<feature type="domain" description="Serine aminopeptidase S33" evidence="1">
    <location>
        <begin position="64"/>
        <end position="185"/>
    </location>
</feature>
<dbReference type="OrthoDB" id="9785847at2"/>
<accession>A0A2G4YNJ8</accession>
<dbReference type="SUPFAM" id="SSF53474">
    <property type="entry name" value="alpha/beta-Hydrolases"/>
    <property type="match status" value="1"/>
</dbReference>
<dbReference type="AlphaFoldDB" id="A0A2G4YNJ8"/>
<dbReference type="InParanoid" id="A0A2G4YNJ8"/>
<dbReference type="InterPro" id="IPR029058">
    <property type="entry name" value="AB_hydrolase_fold"/>
</dbReference>
<dbReference type="PANTHER" id="PTHR43194:SF2">
    <property type="entry name" value="PEROXISOMAL MEMBRANE PROTEIN LPX1"/>
    <property type="match status" value="1"/>
</dbReference>
<dbReference type="Gene3D" id="3.40.50.1820">
    <property type="entry name" value="alpha/beta hydrolase"/>
    <property type="match status" value="1"/>
</dbReference>
<reference evidence="2 3" key="1">
    <citation type="submission" date="2017-10" db="EMBL/GenBank/DDBJ databases">
        <title>Frigbacter circumglobatus gen. nov. sp. nov., isolated from sediment cultured in situ.</title>
        <authorList>
            <person name="Zhao Z."/>
        </authorList>
    </citation>
    <scope>NUCLEOTIDE SEQUENCE [LARGE SCALE GENOMIC DNA]</scope>
    <source>
        <strain evidence="2 3">ZYL</strain>
    </source>
</reference>
<evidence type="ECO:0000259" key="1">
    <source>
        <dbReference type="Pfam" id="PF12146"/>
    </source>
</evidence>
<dbReference type="PANTHER" id="PTHR43194">
    <property type="entry name" value="HYDROLASE ALPHA/BETA FOLD FAMILY"/>
    <property type="match status" value="1"/>
</dbReference>
<name>A0A2G4YNJ8_9PROT</name>
<dbReference type="Pfam" id="PF12146">
    <property type="entry name" value="Hydrolase_4"/>
    <property type="match status" value="1"/>
</dbReference>
<proteinExistence type="predicted"/>
<evidence type="ECO:0000313" key="2">
    <source>
        <dbReference type="EMBL" id="PHZ83888.1"/>
    </source>
</evidence>
<evidence type="ECO:0000313" key="3">
    <source>
        <dbReference type="Proteomes" id="UP000229730"/>
    </source>
</evidence>
<dbReference type="InterPro" id="IPR050228">
    <property type="entry name" value="Carboxylesterase_BioH"/>
</dbReference>
<organism evidence="2 3">
    <name type="scientific">Paremcibacter congregatus</name>
    <dbReference type="NCBI Taxonomy" id="2043170"/>
    <lineage>
        <taxon>Bacteria</taxon>
        <taxon>Pseudomonadati</taxon>
        <taxon>Pseudomonadota</taxon>
        <taxon>Alphaproteobacteria</taxon>
        <taxon>Emcibacterales</taxon>
        <taxon>Emcibacteraceae</taxon>
        <taxon>Paremcibacter</taxon>
    </lineage>
</organism>
<comment type="caution">
    <text evidence="2">The sequence shown here is derived from an EMBL/GenBank/DDBJ whole genome shotgun (WGS) entry which is preliminary data.</text>
</comment>
<protein>
    <recommendedName>
        <fullName evidence="1">Serine aminopeptidase S33 domain-containing protein</fullName>
    </recommendedName>
</protein>
<dbReference type="Proteomes" id="UP000229730">
    <property type="component" value="Unassembled WGS sequence"/>
</dbReference>
<dbReference type="InterPro" id="IPR022742">
    <property type="entry name" value="Hydrolase_4"/>
</dbReference>
<keyword evidence="3" id="KW-1185">Reference proteome</keyword>
<dbReference type="EMBL" id="PDEM01000031">
    <property type="protein sequence ID" value="PHZ83888.1"/>
    <property type="molecule type" value="Genomic_DNA"/>
</dbReference>